<evidence type="ECO:0000256" key="2">
    <source>
        <dbReference type="ARBA" id="ARBA00022723"/>
    </source>
</evidence>
<evidence type="ECO:0000256" key="1">
    <source>
        <dbReference type="ARBA" id="ARBA00022670"/>
    </source>
</evidence>
<dbReference type="AlphaFoldDB" id="A0A2P7R424"/>
<dbReference type="PANTHER" id="PTHR30471">
    <property type="entry name" value="DNA REPAIR PROTEIN RADC"/>
    <property type="match status" value="1"/>
</dbReference>
<dbReference type="GO" id="GO:0046872">
    <property type="term" value="F:metal ion binding"/>
    <property type="evidence" value="ECO:0007669"/>
    <property type="project" value="UniProtKB-KW"/>
</dbReference>
<dbReference type="InterPro" id="IPR037518">
    <property type="entry name" value="MPN"/>
</dbReference>
<protein>
    <submittedName>
        <fullName evidence="7">DNA repair protein RadC</fullName>
    </submittedName>
</protein>
<evidence type="ECO:0000256" key="4">
    <source>
        <dbReference type="ARBA" id="ARBA00022833"/>
    </source>
</evidence>
<dbReference type="PANTHER" id="PTHR30471:SF3">
    <property type="entry name" value="UPF0758 PROTEIN YEES-RELATED"/>
    <property type="match status" value="1"/>
</dbReference>
<evidence type="ECO:0000313" key="8">
    <source>
        <dbReference type="Proteomes" id="UP000242181"/>
    </source>
</evidence>
<dbReference type="GO" id="GO:0006508">
    <property type="term" value="P:proteolysis"/>
    <property type="evidence" value="ECO:0007669"/>
    <property type="project" value="UniProtKB-KW"/>
</dbReference>
<keyword evidence="5" id="KW-0482">Metalloprotease</keyword>
<dbReference type="Gene3D" id="3.40.140.10">
    <property type="entry name" value="Cytidine Deaminase, domain 2"/>
    <property type="match status" value="1"/>
</dbReference>
<gene>
    <name evidence="7" type="ORF">C7I36_05740</name>
</gene>
<dbReference type="CDD" id="cd08071">
    <property type="entry name" value="MPN_DUF2466"/>
    <property type="match status" value="1"/>
</dbReference>
<keyword evidence="2" id="KW-0479">Metal-binding</keyword>
<dbReference type="PROSITE" id="PS50249">
    <property type="entry name" value="MPN"/>
    <property type="match status" value="1"/>
</dbReference>
<keyword evidence="4" id="KW-0862">Zinc</keyword>
<proteinExistence type="predicted"/>
<comment type="caution">
    <text evidence="7">The sequence shown here is derived from an EMBL/GenBank/DDBJ whole genome shotgun (WGS) entry which is preliminary data.</text>
</comment>
<evidence type="ECO:0000313" key="7">
    <source>
        <dbReference type="EMBL" id="PSJ44973.1"/>
    </source>
</evidence>
<feature type="domain" description="MPN" evidence="6">
    <location>
        <begin position="43"/>
        <end position="165"/>
    </location>
</feature>
<dbReference type="GO" id="GO:0008237">
    <property type="term" value="F:metallopeptidase activity"/>
    <property type="evidence" value="ECO:0007669"/>
    <property type="project" value="UniProtKB-KW"/>
</dbReference>
<keyword evidence="3" id="KW-0378">Hydrolase</keyword>
<keyword evidence="1" id="KW-0645">Protease</keyword>
<dbReference type="InterPro" id="IPR020891">
    <property type="entry name" value="UPF0758_CS"/>
</dbReference>
<name>A0A2P7R424_9GAMM</name>
<evidence type="ECO:0000256" key="5">
    <source>
        <dbReference type="ARBA" id="ARBA00023049"/>
    </source>
</evidence>
<dbReference type="NCBIfam" id="TIGR00608">
    <property type="entry name" value="radc"/>
    <property type="match status" value="1"/>
</dbReference>
<dbReference type="OrthoDB" id="9804482at2"/>
<dbReference type="Proteomes" id="UP000242181">
    <property type="component" value="Unassembled WGS sequence"/>
</dbReference>
<keyword evidence="8" id="KW-1185">Reference proteome</keyword>
<evidence type="ECO:0000256" key="3">
    <source>
        <dbReference type="ARBA" id="ARBA00022801"/>
    </source>
</evidence>
<dbReference type="SUPFAM" id="SSF102712">
    <property type="entry name" value="JAB1/MPN domain"/>
    <property type="match status" value="1"/>
</dbReference>
<reference evidence="7 8" key="1">
    <citation type="submission" date="2018-03" db="EMBL/GenBank/DDBJ databases">
        <title>The draft genome of Zobellella taiwanensis JCM 13381.</title>
        <authorList>
            <person name="Liu L."/>
            <person name="Li L."/>
            <person name="Wang T."/>
            <person name="Zhang X."/>
            <person name="Liang L."/>
        </authorList>
    </citation>
    <scope>NUCLEOTIDE SEQUENCE [LARGE SCALE GENOMIC DNA]</scope>
    <source>
        <strain evidence="7 8">JCM 13381</strain>
    </source>
</reference>
<dbReference type="PROSITE" id="PS01302">
    <property type="entry name" value="UPF0758"/>
    <property type="match status" value="1"/>
</dbReference>
<dbReference type="RefSeq" id="WP_106452770.1">
    <property type="nucleotide sequence ID" value="NZ_PXYH01000006.1"/>
</dbReference>
<dbReference type="InterPro" id="IPR001405">
    <property type="entry name" value="UPF0758"/>
</dbReference>
<dbReference type="InterPro" id="IPR025657">
    <property type="entry name" value="RadC_JAB"/>
</dbReference>
<accession>A0A2P7R424</accession>
<evidence type="ECO:0000259" key="6">
    <source>
        <dbReference type="PROSITE" id="PS50249"/>
    </source>
</evidence>
<sequence>MSNKTFVAGEQSGTYLAPGPVTEADILHMAHKLARRRLAKGRVLDAPSKTFEALQTLLQECEHEIFAVVLLDNQHRILRFEQLFRGTIDAASVYPREVVKLALTCNAAAAIFVHNHPSGDPEPSRADVAITQRLRDALNLVDIRTLDHVVVGLEGCVSLAERGQI</sequence>
<dbReference type="EMBL" id="PXYH01000006">
    <property type="protein sequence ID" value="PSJ44973.1"/>
    <property type="molecule type" value="Genomic_DNA"/>
</dbReference>
<dbReference type="Pfam" id="PF04002">
    <property type="entry name" value="RadC"/>
    <property type="match status" value="1"/>
</dbReference>
<organism evidence="7 8">
    <name type="scientific">Zobellella taiwanensis</name>
    <dbReference type="NCBI Taxonomy" id="347535"/>
    <lineage>
        <taxon>Bacteria</taxon>
        <taxon>Pseudomonadati</taxon>
        <taxon>Pseudomonadota</taxon>
        <taxon>Gammaproteobacteria</taxon>
        <taxon>Aeromonadales</taxon>
        <taxon>Aeromonadaceae</taxon>
        <taxon>Zobellella</taxon>
    </lineage>
</organism>